<evidence type="ECO:0000256" key="6">
    <source>
        <dbReference type="ARBA" id="ARBA00022835"/>
    </source>
</evidence>
<protein>
    <recommendedName>
        <fullName evidence="9">Ribosomal RNA-processing protein 43</fullName>
    </recommendedName>
</protein>
<name>A0A0P1B7I2_9BASI</name>
<dbReference type="GO" id="GO:0005730">
    <property type="term" value="C:nucleolus"/>
    <property type="evidence" value="ECO:0007669"/>
    <property type="project" value="UniProtKB-SubCell"/>
</dbReference>
<evidence type="ECO:0000313" key="12">
    <source>
        <dbReference type="Proteomes" id="UP000054845"/>
    </source>
</evidence>
<dbReference type="STRING" id="401625.A0A0P1B7I2"/>
<dbReference type="GO" id="GO:0000177">
    <property type="term" value="C:cytoplasmic exosome (RNase complex)"/>
    <property type="evidence" value="ECO:0007669"/>
    <property type="project" value="TreeGrafter"/>
</dbReference>
<dbReference type="AlphaFoldDB" id="A0A0P1B7I2"/>
<feature type="domain" description="Exoribonuclease phosphorolytic" evidence="10">
    <location>
        <begin position="51"/>
        <end position="182"/>
    </location>
</feature>
<dbReference type="OrthoDB" id="45882at2759"/>
<dbReference type="EMBL" id="CCYA01000065">
    <property type="protein sequence ID" value="CEH11844.1"/>
    <property type="molecule type" value="Genomic_DNA"/>
</dbReference>
<dbReference type="Pfam" id="PF01138">
    <property type="entry name" value="RNase_PH"/>
    <property type="match status" value="1"/>
</dbReference>
<dbReference type="InterPro" id="IPR020568">
    <property type="entry name" value="Ribosomal_Su5_D2-typ_SF"/>
</dbReference>
<comment type="similarity">
    <text evidence="3">Belongs to the RNase PH family.</text>
</comment>
<keyword evidence="12" id="KW-1185">Reference proteome</keyword>
<reference evidence="12" key="1">
    <citation type="submission" date="2014-09" db="EMBL/GenBank/DDBJ databases">
        <authorList>
            <person name="Sharma Rahul"/>
            <person name="Thines Marco"/>
        </authorList>
    </citation>
    <scope>NUCLEOTIDE SEQUENCE [LARGE SCALE GENOMIC DNA]</scope>
</reference>
<keyword evidence="4" id="KW-0963">Cytoplasm</keyword>
<dbReference type="GO" id="GO:0034475">
    <property type="term" value="P:U4 snRNA 3'-end processing"/>
    <property type="evidence" value="ECO:0007669"/>
    <property type="project" value="TreeGrafter"/>
</dbReference>
<evidence type="ECO:0000313" key="11">
    <source>
        <dbReference type="EMBL" id="CEH11844.1"/>
    </source>
</evidence>
<dbReference type="InterPro" id="IPR027408">
    <property type="entry name" value="PNPase/RNase_PH_dom_sf"/>
</dbReference>
<evidence type="ECO:0000256" key="1">
    <source>
        <dbReference type="ARBA" id="ARBA00004496"/>
    </source>
</evidence>
<evidence type="ECO:0000256" key="2">
    <source>
        <dbReference type="ARBA" id="ARBA00004604"/>
    </source>
</evidence>
<dbReference type="GO" id="GO:0071035">
    <property type="term" value="P:nuclear polyadenylation-dependent rRNA catabolic process"/>
    <property type="evidence" value="ECO:0007669"/>
    <property type="project" value="TreeGrafter"/>
</dbReference>
<dbReference type="InterPro" id="IPR050590">
    <property type="entry name" value="Exosome_comp_Rrp42_subfam"/>
</dbReference>
<dbReference type="GO" id="GO:0034476">
    <property type="term" value="P:U5 snRNA 3'-end processing"/>
    <property type="evidence" value="ECO:0007669"/>
    <property type="project" value="TreeGrafter"/>
</dbReference>
<dbReference type="InterPro" id="IPR001247">
    <property type="entry name" value="ExoRNase_PH_dom1"/>
</dbReference>
<dbReference type="PANTHER" id="PTHR11097">
    <property type="entry name" value="EXOSOME COMPLEX EXONUCLEASE RIBOSOMAL RNA PROCESSING PROTEIN"/>
    <property type="match status" value="1"/>
</dbReference>
<evidence type="ECO:0000259" key="10">
    <source>
        <dbReference type="Pfam" id="PF01138"/>
    </source>
</evidence>
<dbReference type="Gene3D" id="3.30.230.70">
    <property type="entry name" value="GHMP Kinase, N-terminal domain"/>
    <property type="match status" value="2"/>
</dbReference>
<keyword evidence="6" id="KW-0271">Exosome</keyword>
<dbReference type="GO" id="GO:0035925">
    <property type="term" value="F:mRNA 3'-UTR AU-rich region binding"/>
    <property type="evidence" value="ECO:0007669"/>
    <property type="project" value="TreeGrafter"/>
</dbReference>
<dbReference type="PANTHER" id="PTHR11097:SF9">
    <property type="entry name" value="EXOSOME COMPLEX COMPONENT RRP43"/>
    <property type="match status" value="1"/>
</dbReference>
<dbReference type="GO" id="GO:0034473">
    <property type="term" value="P:U1 snRNA 3'-end processing"/>
    <property type="evidence" value="ECO:0007669"/>
    <property type="project" value="TreeGrafter"/>
</dbReference>
<comment type="subcellular location">
    <subcellularLocation>
        <location evidence="1">Cytoplasm</location>
    </subcellularLocation>
    <subcellularLocation>
        <location evidence="2">Nucleus</location>
        <location evidence="2">Nucleolus</location>
    </subcellularLocation>
</comment>
<keyword evidence="5" id="KW-0698">rRNA processing</keyword>
<dbReference type="GO" id="GO:0071038">
    <property type="term" value="P:TRAMP-dependent tRNA surveillance pathway"/>
    <property type="evidence" value="ECO:0007669"/>
    <property type="project" value="TreeGrafter"/>
</dbReference>
<evidence type="ECO:0000256" key="4">
    <source>
        <dbReference type="ARBA" id="ARBA00022490"/>
    </source>
</evidence>
<evidence type="ECO:0000256" key="3">
    <source>
        <dbReference type="ARBA" id="ARBA00006678"/>
    </source>
</evidence>
<evidence type="ECO:0000256" key="7">
    <source>
        <dbReference type="ARBA" id="ARBA00022884"/>
    </source>
</evidence>
<proteinExistence type="inferred from homology"/>
<dbReference type="GO" id="GO:0016075">
    <property type="term" value="P:rRNA catabolic process"/>
    <property type="evidence" value="ECO:0007669"/>
    <property type="project" value="TreeGrafter"/>
</dbReference>
<keyword evidence="7" id="KW-0694">RNA-binding</keyword>
<dbReference type="Proteomes" id="UP000054845">
    <property type="component" value="Unassembled WGS sequence"/>
</dbReference>
<dbReference type="GO" id="GO:0000467">
    <property type="term" value="P:exonucleolytic trimming to generate mature 3'-end of 5.8S rRNA from tricistronic rRNA transcript (SSU-rRNA, 5.8S rRNA, LSU-rRNA)"/>
    <property type="evidence" value="ECO:0007669"/>
    <property type="project" value="TreeGrafter"/>
</dbReference>
<accession>A0A0P1B7I2</accession>
<evidence type="ECO:0000256" key="5">
    <source>
        <dbReference type="ARBA" id="ARBA00022552"/>
    </source>
</evidence>
<evidence type="ECO:0000256" key="9">
    <source>
        <dbReference type="ARBA" id="ARBA00030617"/>
    </source>
</evidence>
<dbReference type="SUPFAM" id="SSF54211">
    <property type="entry name" value="Ribosomal protein S5 domain 2-like"/>
    <property type="match status" value="2"/>
</dbReference>
<organism evidence="11 12">
    <name type="scientific">Ceraceosorus bombacis</name>
    <dbReference type="NCBI Taxonomy" id="401625"/>
    <lineage>
        <taxon>Eukaryota</taxon>
        <taxon>Fungi</taxon>
        <taxon>Dikarya</taxon>
        <taxon>Basidiomycota</taxon>
        <taxon>Ustilaginomycotina</taxon>
        <taxon>Exobasidiomycetes</taxon>
        <taxon>Ceraceosorales</taxon>
        <taxon>Ceraceosoraceae</taxon>
        <taxon>Ceraceosorus</taxon>
    </lineage>
</organism>
<keyword evidence="8" id="KW-0539">Nucleus</keyword>
<evidence type="ECO:0000256" key="8">
    <source>
        <dbReference type="ARBA" id="ARBA00023242"/>
    </source>
</evidence>
<dbReference type="GO" id="GO:0000176">
    <property type="term" value="C:nuclear exosome (RNase complex)"/>
    <property type="evidence" value="ECO:0007669"/>
    <property type="project" value="TreeGrafter"/>
</dbReference>
<dbReference type="GO" id="GO:0071028">
    <property type="term" value="P:nuclear mRNA surveillance"/>
    <property type="evidence" value="ECO:0007669"/>
    <property type="project" value="TreeGrafter"/>
</dbReference>
<sequence length="380" mass="41027">MASSEASTSAAAVTDVETQATIFKRLHPHAYLASFLDAEPSVREDGRSSFDFRSVDIVTGSISTALGSCTVRLGQTTIVAGVTAEIGRIESHTYDAEKRKDRGWIVPSLDLSPICSPRFKSGPPSEEAQVLTSRIINLLDSSNPVDLTTLSIQEGEASWCLYVDLVCLSYDGGVLDACMLAIAGEASWCLYIDLVCLRYDGGVLDACMLAIAGALSDTTIPAARWDPEEMTVVCSSDAADRQRLHIRNVPLVSSFGIYETHLLSDCSAFESALASSHMAICLSTTIDERTAAPTLSHLYQAGRCACVHKTPKSEVQSLKQDSNSSSSELKDLQSLLASGKALPEGHIALDDERTLELCFLRAKRRYAYLRSLLQAAMSRS</sequence>